<dbReference type="EMBL" id="JH003109">
    <property type="protein sequence ID" value="EGW13099.1"/>
    <property type="molecule type" value="Genomic_DNA"/>
</dbReference>
<feature type="region of interest" description="Disordered" evidence="1">
    <location>
        <begin position="47"/>
        <end position="78"/>
    </location>
</feature>
<dbReference type="InParanoid" id="G3IIT2"/>
<organism evidence="2 3">
    <name type="scientific">Cricetulus griseus</name>
    <name type="common">Chinese hamster</name>
    <name type="synonym">Cricetulus barabensis griseus</name>
    <dbReference type="NCBI Taxonomy" id="10029"/>
    <lineage>
        <taxon>Eukaryota</taxon>
        <taxon>Metazoa</taxon>
        <taxon>Chordata</taxon>
        <taxon>Craniata</taxon>
        <taxon>Vertebrata</taxon>
        <taxon>Euteleostomi</taxon>
        <taxon>Mammalia</taxon>
        <taxon>Eutheria</taxon>
        <taxon>Euarchontoglires</taxon>
        <taxon>Glires</taxon>
        <taxon>Rodentia</taxon>
        <taxon>Myomorpha</taxon>
        <taxon>Muroidea</taxon>
        <taxon>Cricetidae</taxon>
        <taxon>Cricetinae</taxon>
        <taxon>Cricetulus</taxon>
    </lineage>
</organism>
<protein>
    <submittedName>
        <fullName evidence="2">Uncharacterized protein</fullName>
    </submittedName>
</protein>
<evidence type="ECO:0000313" key="3">
    <source>
        <dbReference type="Proteomes" id="UP000001075"/>
    </source>
</evidence>
<evidence type="ECO:0000313" key="2">
    <source>
        <dbReference type="EMBL" id="EGW13099.1"/>
    </source>
</evidence>
<dbReference type="Proteomes" id="UP000001075">
    <property type="component" value="Unassembled WGS sequence"/>
</dbReference>
<sequence>MGLIRTPPHVLDTPRSRALSCLGKLLGLPPPTAPGCPLPTAWGYRLSEAGGGRGAARRLSDGRPEPPLQPQSASCLLE</sequence>
<reference evidence="3" key="1">
    <citation type="journal article" date="2011" name="Nat. Biotechnol.">
        <title>The genomic sequence of the Chinese hamster ovary (CHO)-K1 cell line.</title>
        <authorList>
            <person name="Xu X."/>
            <person name="Nagarajan H."/>
            <person name="Lewis N.E."/>
            <person name="Pan S."/>
            <person name="Cai Z."/>
            <person name="Liu X."/>
            <person name="Chen W."/>
            <person name="Xie M."/>
            <person name="Wang W."/>
            <person name="Hammond S."/>
            <person name="Andersen M.R."/>
            <person name="Neff N."/>
            <person name="Passarelli B."/>
            <person name="Koh W."/>
            <person name="Fan H.C."/>
            <person name="Wang J."/>
            <person name="Gui Y."/>
            <person name="Lee K.H."/>
            <person name="Betenbaugh M.J."/>
            <person name="Quake S.R."/>
            <person name="Famili I."/>
            <person name="Palsson B.O."/>
            <person name="Wang J."/>
        </authorList>
    </citation>
    <scope>NUCLEOTIDE SEQUENCE [LARGE SCALE GENOMIC DNA]</scope>
    <source>
        <strain evidence="3">CHO K1 cell line</strain>
    </source>
</reference>
<gene>
    <name evidence="2" type="ORF">I79_023757</name>
</gene>
<accession>G3IIT2</accession>
<evidence type="ECO:0000256" key="1">
    <source>
        <dbReference type="SAM" id="MobiDB-lite"/>
    </source>
</evidence>
<proteinExistence type="predicted"/>
<name>G3IIT2_CRIGR</name>
<dbReference type="AlphaFoldDB" id="G3IIT2"/>